<keyword evidence="6 9" id="KW-0472">Membrane</keyword>
<dbReference type="RefSeq" id="WP_057656967.1">
    <property type="nucleotide sequence ID" value="NZ_LDJL01000002.1"/>
</dbReference>
<feature type="compositionally biased region" description="Low complexity" evidence="8">
    <location>
        <begin position="337"/>
        <end position="354"/>
    </location>
</feature>
<feature type="region of interest" description="Disordered" evidence="8">
    <location>
        <begin position="319"/>
        <end position="362"/>
    </location>
</feature>
<dbReference type="InterPro" id="IPR035671">
    <property type="entry name" value="DsbD_gamma"/>
</dbReference>
<dbReference type="Gene3D" id="3.40.30.10">
    <property type="entry name" value="Glutaredoxin"/>
    <property type="match status" value="1"/>
</dbReference>
<dbReference type="PANTHER" id="PTHR32234">
    <property type="entry name" value="THIOL:DISULFIDE INTERCHANGE PROTEIN DSBD"/>
    <property type="match status" value="1"/>
</dbReference>
<name>A0A0R0CNJ5_9GAMM</name>
<dbReference type="PATRIC" id="fig|344882.3.peg.1624"/>
<dbReference type="Proteomes" id="UP000052052">
    <property type="component" value="Unassembled WGS sequence"/>
</dbReference>
<feature type="chain" id="PRO_5006394336" evidence="10">
    <location>
        <begin position="26"/>
        <end position="790"/>
    </location>
</feature>
<dbReference type="STRING" id="344882.ABB29_02100"/>
<keyword evidence="3 9" id="KW-0812">Transmembrane</keyword>
<keyword evidence="2" id="KW-1003">Cell membrane</keyword>
<feature type="transmembrane region" description="Helical" evidence="9">
    <location>
        <begin position="548"/>
        <end position="574"/>
    </location>
</feature>
<feature type="signal peptide" evidence="10">
    <location>
        <begin position="1"/>
        <end position="25"/>
    </location>
</feature>
<comment type="subcellular location">
    <subcellularLocation>
        <location evidence="1">Cell membrane</location>
        <topology evidence="1">Multi-pass membrane protein</topology>
    </subcellularLocation>
</comment>
<evidence type="ECO:0000259" key="11">
    <source>
        <dbReference type="PROSITE" id="PS51352"/>
    </source>
</evidence>
<dbReference type="Pfam" id="PF11412">
    <property type="entry name" value="DsbD_N"/>
    <property type="match status" value="2"/>
</dbReference>
<dbReference type="GO" id="GO:0005886">
    <property type="term" value="C:plasma membrane"/>
    <property type="evidence" value="ECO:0007669"/>
    <property type="project" value="UniProtKB-SubCell"/>
</dbReference>
<dbReference type="OrthoDB" id="9811036at2"/>
<dbReference type="InterPro" id="IPR028250">
    <property type="entry name" value="DsbDN"/>
</dbReference>
<dbReference type="AlphaFoldDB" id="A0A0R0CNJ5"/>
<dbReference type="Pfam" id="PF13899">
    <property type="entry name" value="Thioredoxin_7"/>
    <property type="match status" value="1"/>
</dbReference>
<dbReference type="PANTHER" id="PTHR32234:SF3">
    <property type="entry name" value="SUPPRESSION OF COPPER SENSITIVITY PROTEIN"/>
    <property type="match status" value="1"/>
</dbReference>
<keyword evidence="5 9" id="KW-1133">Transmembrane helix</keyword>
<evidence type="ECO:0000256" key="5">
    <source>
        <dbReference type="ARBA" id="ARBA00022989"/>
    </source>
</evidence>
<accession>A0A0R0CNJ5</accession>
<dbReference type="InterPro" id="IPR017937">
    <property type="entry name" value="Thioredoxin_CS"/>
</dbReference>
<dbReference type="PROSITE" id="PS51352">
    <property type="entry name" value="THIOREDOXIN_2"/>
    <property type="match status" value="1"/>
</dbReference>
<dbReference type="GO" id="GO:0015035">
    <property type="term" value="F:protein-disulfide reductase activity"/>
    <property type="evidence" value="ECO:0007669"/>
    <property type="project" value="TreeGrafter"/>
</dbReference>
<proteinExistence type="predicted"/>
<dbReference type="PROSITE" id="PS51257">
    <property type="entry name" value="PROKAR_LIPOPROTEIN"/>
    <property type="match status" value="1"/>
</dbReference>
<dbReference type="EMBL" id="LDJL01000002">
    <property type="protein sequence ID" value="KRG71581.1"/>
    <property type="molecule type" value="Genomic_DNA"/>
</dbReference>
<dbReference type="InterPro" id="IPR036249">
    <property type="entry name" value="Thioredoxin-like_sf"/>
</dbReference>
<evidence type="ECO:0000256" key="1">
    <source>
        <dbReference type="ARBA" id="ARBA00004651"/>
    </source>
</evidence>
<feature type="transmembrane region" description="Helical" evidence="9">
    <location>
        <begin position="394"/>
        <end position="423"/>
    </location>
</feature>
<dbReference type="InterPro" id="IPR013766">
    <property type="entry name" value="Thioredoxin_domain"/>
</dbReference>
<comment type="caution">
    <text evidence="12">The sequence shown here is derived from an EMBL/GenBank/DDBJ whole genome shotgun (WGS) entry which is preliminary data.</text>
</comment>
<keyword evidence="13" id="KW-1185">Reference proteome</keyword>
<protein>
    <submittedName>
        <fullName evidence="12">Cytochrome C biogenesis protein</fullName>
    </submittedName>
</protein>
<dbReference type="GO" id="GO:0045454">
    <property type="term" value="P:cell redox homeostasis"/>
    <property type="evidence" value="ECO:0007669"/>
    <property type="project" value="TreeGrafter"/>
</dbReference>
<dbReference type="PROSITE" id="PS00194">
    <property type="entry name" value="THIOREDOXIN_1"/>
    <property type="match status" value="1"/>
</dbReference>
<evidence type="ECO:0000313" key="12">
    <source>
        <dbReference type="EMBL" id="KRG71581.1"/>
    </source>
</evidence>
<gene>
    <name evidence="12" type="ORF">ABB29_02100</name>
</gene>
<evidence type="ECO:0000256" key="8">
    <source>
        <dbReference type="SAM" id="MobiDB-lite"/>
    </source>
</evidence>
<feature type="transmembrane region" description="Helical" evidence="9">
    <location>
        <begin position="435"/>
        <end position="455"/>
    </location>
</feature>
<organism evidence="12 13">
    <name type="scientific">Pseudoxanthomonas dokdonensis</name>
    <dbReference type="NCBI Taxonomy" id="344882"/>
    <lineage>
        <taxon>Bacteria</taxon>
        <taxon>Pseudomonadati</taxon>
        <taxon>Pseudomonadota</taxon>
        <taxon>Gammaproteobacteria</taxon>
        <taxon>Lysobacterales</taxon>
        <taxon>Lysobacteraceae</taxon>
        <taxon>Pseudoxanthomonas</taxon>
    </lineage>
</organism>
<evidence type="ECO:0000256" key="6">
    <source>
        <dbReference type="ARBA" id="ARBA00023136"/>
    </source>
</evidence>
<dbReference type="SUPFAM" id="SSF74863">
    <property type="entry name" value="Thiol:disulfide interchange protein DsbD, N-terminal domain (DsbD-alpha)"/>
    <property type="match status" value="2"/>
</dbReference>
<evidence type="ECO:0000256" key="4">
    <source>
        <dbReference type="ARBA" id="ARBA00022748"/>
    </source>
</evidence>
<evidence type="ECO:0000256" key="7">
    <source>
        <dbReference type="ARBA" id="ARBA00023284"/>
    </source>
</evidence>
<sequence>MRQLSRVLSVAGLWLACLLSSPVHALEPDDLLPVDQAFVLSASAPGRDRIELHWKITDGYYLYRHRTSVQVAAGGFTADKLQMPAGDRHVDEFFGEVETYRQQLTAVLPGKAAKVAGVVTLKVRYQGCADAGICYPPQTRNVQVTLPSAAVTAAAARDESAAATQSSSTATFNPLAAIGAASKPALAAGMDALPLPAEQAFQFDAIAFDGNQLLLRFTPAAGYYLYRDRTRMSLAGANGIALQSPRWPRGTSHHDEHFGDVVVYFDQVEVPVPLRREHADAADATLQVTFQGCQTNGICYPPMTRSVALSIPAGTATAAKQATATTDPGPGEADTVPDSSPATAATIPATGTTSDAAPVIGNDPGNAGVSMPEIPRTLPPANAGKTGNRGAGSLWLALLLALAGGLILNLMPCVLPVLSLKALSLANGDNARRGALWYTAGVLVTFVAVGALVIALRAAGQALGWGFQLQQPLVIAALVYIIFAVGLSLSGVFAVGYGLAGAGQRLSHQSGPAGDFFTGVLAVVVASPCTAPFMGAALAFAFATSPAVALLVFATLGLGLALPFLLIGFVPALANRLPRPGAWMETLKQVLAFPMYLTVVWLLWVLGKQRGIDAVGLALIGMVLLALGLWWWQRLALRRSGLQRTLAVLVMLSALLPLAMIRTLPAPATTTVADHDNHVPYSASALAELRADQRVVFVDMTADWCVTCKANEKAVLSQQAFKDAMQQADAVKMVGDWTNVDPAITEFLEAHGAVGVPLYVVYPADGGEGEVLPTVLTDAIVSDALQRARR</sequence>
<keyword evidence="7" id="KW-0676">Redox-active center</keyword>
<dbReference type="InterPro" id="IPR036929">
    <property type="entry name" value="DsbDN_sf"/>
</dbReference>
<dbReference type="Gene3D" id="2.60.40.1250">
    <property type="entry name" value="Thiol:disulfide interchange protein DsbD, N-terminal domain"/>
    <property type="match status" value="2"/>
</dbReference>
<feature type="transmembrane region" description="Helical" evidence="9">
    <location>
        <begin position="520"/>
        <end position="542"/>
    </location>
</feature>
<evidence type="ECO:0000256" key="9">
    <source>
        <dbReference type="SAM" id="Phobius"/>
    </source>
</evidence>
<feature type="transmembrane region" description="Helical" evidence="9">
    <location>
        <begin position="475"/>
        <end position="499"/>
    </location>
</feature>
<feature type="transmembrane region" description="Helical" evidence="9">
    <location>
        <begin position="586"/>
        <end position="606"/>
    </location>
</feature>
<evidence type="ECO:0000313" key="13">
    <source>
        <dbReference type="Proteomes" id="UP000052052"/>
    </source>
</evidence>
<reference evidence="12 13" key="1">
    <citation type="submission" date="2015-05" db="EMBL/GenBank/DDBJ databases">
        <title>Genome sequencing and analysis of members of genus Stenotrophomonas.</title>
        <authorList>
            <person name="Patil P.P."/>
            <person name="Midha S."/>
            <person name="Patil P.B."/>
        </authorList>
    </citation>
    <scope>NUCLEOTIDE SEQUENCE [LARGE SCALE GENOMIC DNA]</scope>
    <source>
        <strain evidence="12 13">DSM 21858</strain>
    </source>
</reference>
<dbReference type="InterPro" id="IPR003834">
    <property type="entry name" value="Cyt_c_assmbl_TM_dom"/>
</dbReference>
<dbReference type="SUPFAM" id="SSF52833">
    <property type="entry name" value="Thioredoxin-like"/>
    <property type="match status" value="1"/>
</dbReference>
<dbReference type="CDD" id="cd02953">
    <property type="entry name" value="DsbDgamma"/>
    <property type="match status" value="1"/>
</dbReference>
<keyword evidence="10" id="KW-0732">Signal</keyword>
<dbReference type="GO" id="GO:0017004">
    <property type="term" value="P:cytochrome complex assembly"/>
    <property type="evidence" value="ECO:0007669"/>
    <property type="project" value="UniProtKB-KW"/>
</dbReference>
<keyword evidence="4" id="KW-0201">Cytochrome c-type biogenesis</keyword>
<evidence type="ECO:0000256" key="3">
    <source>
        <dbReference type="ARBA" id="ARBA00022692"/>
    </source>
</evidence>
<evidence type="ECO:0000256" key="10">
    <source>
        <dbReference type="SAM" id="SignalP"/>
    </source>
</evidence>
<feature type="transmembrane region" description="Helical" evidence="9">
    <location>
        <begin position="612"/>
        <end position="632"/>
    </location>
</feature>
<feature type="domain" description="Thioredoxin" evidence="11">
    <location>
        <begin position="660"/>
        <end position="790"/>
    </location>
</feature>
<dbReference type="Pfam" id="PF02683">
    <property type="entry name" value="DsbD_TM"/>
    <property type="match status" value="1"/>
</dbReference>
<feature type="transmembrane region" description="Helical" evidence="9">
    <location>
        <begin position="644"/>
        <end position="661"/>
    </location>
</feature>
<evidence type="ECO:0000256" key="2">
    <source>
        <dbReference type="ARBA" id="ARBA00022475"/>
    </source>
</evidence>